<dbReference type="Pfam" id="PF01535">
    <property type="entry name" value="PPR"/>
    <property type="match status" value="1"/>
</dbReference>
<gene>
    <name evidence="3" type="ORF">Scep_009955</name>
</gene>
<dbReference type="PROSITE" id="PS51375">
    <property type="entry name" value="PPR"/>
    <property type="match status" value="1"/>
</dbReference>
<dbReference type="AlphaFoldDB" id="A0AAP0PES7"/>
<protein>
    <recommendedName>
        <fullName evidence="5">Pentatricopeptide repeat-containing protein</fullName>
    </recommendedName>
</protein>
<feature type="repeat" description="PPR" evidence="2">
    <location>
        <begin position="41"/>
        <end position="75"/>
    </location>
</feature>
<sequence length="75" mass="8375">MVNRIVRDKGLNARIEWRGVVGHVVGQQGHGHMIKSGLPFTVSVSNTVMDMYAKCGMMREARRVFGEMGRRSVVS</sequence>
<evidence type="ECO:0000256" key="2">
    <source>
        <dbReference type="PROSITE-ProRule" id="PRU00708"/>
    </source>
</evidence>
<keyword evidence="1" id="KW-0677">Repeat</keyword>
<dbReference type="InterPro" id="IPR046960">
    <property type="entry name" value="PPR_At4g14850-like_plant"/>
</dbReference>
<evidence type="ECO:0000313" key="4">
    <source>
        <dbReference type="Proteomes" id="UP001419268"/>
    </source>
</evidence>
<evidence type="ECO:0000313" key="3">
    <source>
        <dbReference type="EMBL" id="KAK9140274.1"/>
    </source>
</evidence>
<dbReference type="InterPro" id="IPR011990">
    <property type="entry name" value="TPR-like_helical_dom_sf"/>
</dbReference>
<name>A0AAP0PES7_9MAGN</name>
<dbReference type="Gene3D" id="1.25.40.10">
    <property type="entry name" value="Tetratricopeptide repeat domain"/>
    <property type="match status" value="1"/>
</dbReference>
<dbReference type="Proteomes" id="UP001419268">
    <property type="component" value="Unassembled WGS sequence"/>
</dbReference>
<comment type="caution">
    <text evidence="3">The sequence shown here is derived from an EMBL/GenBank/DDBJ whole genome shotgun (WGS) entry which is preliminary data.</text>
</comment>
<keyword evidence="4" id="KW-1185">Reference proteome</keyword>
<dbReference type="GO" id="GO:0009451">
    <property type="term" value="P:RNA modification"/>
    <property type="evidence" value="ECO:0007669"/>
    <property type="project" value="InterPro"/>
</dbReference>
<organism evidence="3 4">
    <name type="scientific">Stephania cephalantha</name>
    <dbReference type="NCBI Taxonomy" id="152367"/>
    <lineage>
        <taxon>Eukaryota</taxon>
        <taxon>Viridiplantae</taxon>
        <taxon>Streptophyta</taxon>
        <taxon>Embryophyta</taxon>
        <taxon>Tracheophyta</taxon>
        <taxon>Spermatophyta</taxon>
        <taxon>Magnoliopsida</taxon>
        <taxon>Ranunculales</taxon>
        <taxon>Menispermaceae</taxon>
        <taxon>Menispermoideae</taxon>
        <taxon>Cissampelideae</taxon>
        <taxon>Stephania</taxon>
    </lineage>
</organism>
<dbReference type="GO" id="GO:0003723">
    <property type="term" value="F:RNA binding"/>
    <property type="evidence" value="ECO:0007669"/>
    <property type="project" value="InterPro"/>
</dbReference>
<reference evidence="3 4" key="1">
    <citation type="submission" date="2024-01" db="EMBL/GenBank/DDBJ databases">
        <title>Genome assemblies of Stephania.</title>
        <authorList>
            <person name="Yang L."/>
        </authorList>
    </citation>
    <scope>NUCLEOTIDE SEQUENCE [LARGE SCALE GENOMIC DNA]</scope>
    <source>
        <strain evidence="3">JXDWG</strain>
        <tissue evidence="3">Leaf</tissue>
    </source>
</reference>
<dbReference type="InterPro" id="IPR002885">
    <property type="entry name" value="PPR_rpt"/>
</dbReference>
<dbReference type="PANTHER" id="PTHR47926">
    <property type="entry name" value="PENTATRICOPEPTIDE REPEAT-CONTAINING PROTEIN"/>
    <property type="match status" value="1"/>
</dbReference>
<proteinExistence type="predicted"/>
<dbReference type="EMBL" id="JBBNAG010000004">
    <property type="protein sequence ID" value="KAK9140274.1"/>
    <property type="molecule type" value="Genomic_DNA"/>
</dbReference>
<evidence type="ECO:0008006" key="5">
    <source>
        <dbReference type="Google" id="ProtNLM"/>
    </source>
</evidence>
<evidence type="ECO:0000256" key="1">
    <source>
        <dbReference type="ARBA" id="ARBA00022737"/>
    </source>
</evidence>
<dbReference type="NCBIfam" id="TIGR00756">
    <property type="entry name" value="PPR"/>
    <property type="match status" value="1"/>
</dbReference>
<accession>A0AAP0PES7</accession>